<evidence type="ECO:0000256" key="3">
    <source>
        <dbReference type="ARBA" id="ARBA00022777"/>
    </source>
</evidence>
<reference evidence="8" key="2">
    <citation type="journal article" date="2019" name="Int. J. Syst. Evol. Microbiol.">
        <title>The Global Catalogue of Microorganisms (GCM) 10K type strain sequencing project: providing services to taxonomists for standard genome sequencing and annotation.</title>
        <authorList>
            <consortium name="The Broad Institute Genomics Platform"/>
            <consortium name="The Broad Institute Genome Sequencing Center for Infectious Disease"/>
            <person name="Wu L."/>
            <person name="Ma J."/>
        </authorList>
    </citation>
    <scope>NUCLEOTIDE SEQUENCE [LARGE SCALE GENOMIC DNA]</scope>
    <source>
        <strain evidence="8">NBRC 107715</strain>
    </source>
</reference>
<evidence type="ECO:0000259" key="4">
    <source>
        <dbReference type="Pfam" id="PF00294"/>
    </source>
</evidence>
<feature type="domain" description="Carbohydrate kinase PfkB" evidence="4">
    <location>
        <begin position="57"/>
        <end position="323"/>
    </location>
</feature>
<dbReference type="OrthoDB" id="9813569at2"/>
<dbReference type="EMBL" id="BJZU01000049">
    <property type="protein sequence ID" value="GEP04579.1"/>
    <property type="molecule type" value="Genomic_DNA"/>
</dbReference>
<dbReference type="InterPro" id="IPR029056">
    <property type="entry name" value="Ribokinase-like"/>
</dbReference>
<name>A0A512J400_9HYPH</name>
<gene>
    <name evidence="6" type="ORF">GCM10007888_11140</name>
    <name evidence="5" type="ORF">MOX02_26170</name>
</gene>
<dbReference type="GO" id="GO:0016301">
    <property type="term" value="F:kinase activity"/>
    <property type="evidence" value="ECO:0007669"/>
    <property type="project" value="UniProtKB-KW"/>
</dbReference>
<sequence>MTEPLDLLVLGNAIVDVIARTDDGFLEAQRVHKGAMQLIDEGRAEELFSVMGPATIVSGGSGANTAVGAALLGARTGFVGKVRDDELGALFAHDLKATGVRFGVAAATDGPATARCFVLVTPDGERTMNTYLGACQGLSPADVDEATVARARVTYLEGYLWDPPAAKDAFRKAVKIAHNAGHAVALTLSDAFCVGRYREEFLGLIRDGSVDILFANIGELKSLYETEDAEAAIRALRDERDNHGRHLLGLVTRSEEGSVVVKGGEIRSVGISPVREVVDSTGAGDLFAAGFLAGHARGLDYVTSARLGALAAAEVIQHIGARPQSDLVALAREQGLI</sequence>
<comment type="similarity">
    <text evidence="1">Belongs to the carbohydrate kinase PfkB family.</text>
</comment>
<keyword evidence="3 5" id="KW-0418">Kinase</keyword>
<evidence type="ECO:0000256" key="1">
    <source>
        <dbReference type="ARBA" id="ARBA00010688"/>
    </source>
</evidence>
<dbReference type="PANTHER" id="PTHR43320:SF3">
    <property type="entry name" value="CARBOHYDRATE KINASE PFKB DOMAIN-CONTAINING PROTEIN"/>
    <property type="match status" value="1"/>
</dbReference>
<dbReference type="Pfam" id="PF00294">
    <property type="entry name" value="PfkB"/>
    <property type="match status" value="1"/>
</dbReference>
<dbReference type="RefSeq" id="WP_147026201.1">
    <property type="nucleotide sequence ID" value="NZ_BJZU01000049.1"/>
</dbReference>
<dbReference type="InterPro" id="IPR011611">
    <property type="entry name" value="PfkB_dom"/>
</dbReference>
<dbReference type="PANTHER" id="PTHR43320">
    <property type="entry name" value="SUGAR KINASE"/>
    <property type="match status" value="1"/>
</dbReference>
<dbReference type="SUPFAM" id="SSF53613">
    <property type="entry name" value="Ribokinase-like"/>
    <property type="match status" value="1"/>
</dbReference>
<dbReference type="InterPro" id="IPR002173">
    <property type="entry name" value="Carboh/pur_kinase_PfkB_CS"/>
</dbReference>
<reference evidence="6" key="4">
    <citation type="submission" date="2023-01" db="EMBL/GenBank/DDBJ databases">
        <title>Draft genome sequence of Methylobacterium oxalidis strain NBRC 107715.</title>
        <authorList>
            <person name="Sun Q."/>
            <person name="Mori K."/>
        </authorList>
    </citation>
    <scope>NUCLEOTIDE SEQUENCE</scope>
    <source>
        <strain evidence="6">NBRC 107715</strain>
    </source>
</reference>
<evidence type="ECO:0000313" key="7">
    <source>
        <dbReference type="Proteomes" id="UP000321960"/>
    </source>
</evidence>
<dbReference type="AlphaFoldDB" id="A0A512J400"/>
<evidence type="ECO:0000313" key="5">
    <source>
        <dbReference type="EMBL" id="GEP04579.1"/>
    </source>
</evidence>
<dbReference type="PROSITE" id="PS00584">
    <property type="entry name" value="PFKB_KINASES_2"/>
    <property type="match status" value="1"/>
</dbReference>
<evidence type="ECO:0000256" key="2">
    <source>
        <dbReference type="ARBA" id="ARBA00022679"/>
    </source>
</evidence>
<reference evidence="6" key="1">
    <citation type="journal article" date="2014" name="Int. J. Syst. Evol. Microbiol.">
        <title>Complete genome of a new Firmicutes species belonging to the dominant human colonic microbiota ('Ruminococcus bicirculans') reveals two chromosomes and a selective capacity to utilize plant glucans.</title>
        <authorList>
            <consortium name="NISC Comparative Sequencing Program"/>
            <person name="Wegmann U."/>
            <person name="Louis P."/>
            <person name="Goesmann A."/>
            <person name="Henrissat B."/>
            <person name="Duncan S.H."/>
            <person name="Flint H.J."/>
        </authorList>
    </citation>
    <scope>NUCLEOTIDE SEQUENCE</scope>
    <source>
        <strain evidence="6">NBRC 107715</strain>
    </source>
</reference>
<evidence type="ECO:0000313" key="8">
    <source>
        <dbReference type="Proteomes" id="UP001156856"/>
    </source>
</evidence>
<protein>
    <submittedName>
        <fullName evidence="5">Adenosine kinase</fullName>
    </submittedName>
</protein>
<dbReference type="Proteomes" id="UP001156856">
    <property type="component" value="Unassembled WGS sequence"/>
</dbReference>
<dbReference type="Proteomes" id="UP000321960">
    <property type="component" value="Unassembled WGS sequence"/>
</dbReference>
<comment type="caution">
    <text evidence="5">The sequence shown here is derived from an EMBL/GenBank/DDBJ whole genome shotgun (WGS) entry which is preliminary data.</text>
</comment>
<keyword evidence="8" id="KW-1185">Reference proteome</keyword>
<dbReference type="InterPro" id="IPR052700">
    <property type="entry name" value="Carb_kinase_PfkB-like"/>
</dbReference>
<dbReference type="Gene3D" id="3.40.1190.20">
    <property type="match status" value="1"/>
</dbReference>
<reference evidence="5 7" key="3">
    <citation type="submission" date="2019-07" db="EMBL/GenBank/DDBJ databases">
        <title>Whole genome shotgun sequence of Methylobacterium oxalidis NBRC 107715.</title>
        <authorList>
            <person name="Hosoyama A."/>
            <person name="Uohara A."/>
            <person name="Ohji S."/>
            <person name="Ichikawa N."/>
        </authorList>
    </citation>
    <scope>NUCLEOTIDE SEQUENCE [LARGE SCALE GENOMIC DNA]</scope>
    <source>
        <strain evidence="5 7">NBRC 107715</strain>
    </source>
</reference>
<proteinExistence type="inferred from homology"/>
<dbReference type="CDD" id="cd01168">
    <property type="entry name" value="adenosine_kinase"/>
    <property type="match status" value="1"/>
</dbReference>
<evidence type="ECO:0000313" key="6">
    <source>
        <dbReference type="EMBL" id="GLS62733.1"/>
    </source>
</evidence>
<accession>A0A512J400</accession>
<keyword evidence="2" id="KW-0808">Transferase</keyword>
<organism evidence="5 7">
    <name type="scientific">Methylobacterium oxalidis</name>
    <dbReference type="NCBI Taxonomy" id="944322"/>
    <lineage>
        <taxon>Bacteria</taxon>
        <taxon>Pseudomonadati</taxon>
        <taxon>Pseudomonadota</taxon>
        <taxon>Alphaproteobacteria</taxon>
        <taxon>Hyphomicrobiales</taxon>
        <taxon>Methylobacteriaceae</taxon>
        <taxon>Methylobacterium</taxon>
    </lineage>
</organism>
<dbReference type="EMBL" id="BSPK01000016">
    <property type="protein sequence ID" value="GLS62733.1"/>
    <property type="molecule type" value="Genomic_DNA"/>
</dbReference>